<dbReference type="InterPro" id="IPR036513">
    <property type="entry name" value="STAS_dom_sf"/>
</dbReference>
<evidence type="ECO:0000313" key="4">
    <source>
        <dbReference type="EMBL" id="SDX49034.1"/>
    </source>
</evidence>
<accession>A0A1H3C5X7</accession>
<protein>
    <recommendedName>
        <fullName evidence="2">Anti-sigma factor antagonist</fullName>
    </recommendedName>
</protein>
<dbReference type="Pfam" id="PF01740">
    <property type="entry name" value="STAS"/>
    <property type="match status" value="1"/>
</dbReference>
<dbReference type="PANTHER" id="PTHR33495">
    <property type="entry name" value="ANTI-SIGMA FACTOR ANTAGONIST TM_1081-RELATED-RELATED"/>
    <property type="match status" value="1"/>
</dbReference>
<comment type="similarity">
    <text evidence="1 2">Belongs to the anti-sigma-factor antagonist family.</text>
</comment>
<dbReference type="RefSeq" id="WP_089948059.1">
    <property type="nucleotide sequence ID" value="NZ_FNOI01000008.1"/>
</dbReference>
<evidence type="ECO:0000313" key="5">
    <source>
        <dbReference type="Proteomes" id="UP000199441"/>
    </source>
</evidence>
<keyword evidence="5" id="KW-1185">Reference proteome</keyword>
<reference evidence="5" key="1">
    <citation type="submission" date="2016-10" db="EMBL/GenBank/DDBJ databases">
        <authorList>
            <person name="Varghese N."/>
            <person name="Submissions S."/>
        </authorList>
    </citation>
    <scope>NUCLEOTIDE SEQUENCE [LARGE SCALE GENOMIC DNA]</scope>
    <source>
        <strain evidence="5">DSM 26922</strain>
    </source>
</reference>
<dbReference type="AlphaFoldDB" id="A0A1H3C5X7"/>
<dbReference type="InterPro" id="IPR003658">
    <property type="entry name" value="Anti-sigma_ant"/>
</dbReference>
<organism evidence="4 5">
    <name type="scientific">Litoreibacter albidus</name>
    <dbReference type="NCBI Taxonomy" id="670155"/>
    <lineage>
        <taxon>Bacteria</taxon>
        <taxon>Pseudomonadati</taxon>
        <taxon>Pseudomonadota</taxon>
        <taxon>Alphaproteobacteria</taxon>
        <taxon>Rhodobacterales</taxon>
        <taxon>Roseobacteraceae</taxon>
        <taxon>Litoreibacter</taxon>
    </lineage>
</organism>
<dbReference type="InterPro" id="IPR002645">
    <property type="entry name" value="STAS_dom"/>
</dbReference>
<evidence type="ECO:0000256" key="1">
    <source>
        <dbReference type="ARBA" id="ARBA00009013"/>
    </source>
</evidence>
<dbReference type="Proteomes" id="UP000199441">
    <property type="component" value="Unassembled WGS sequence"/>
</dbReference>
<proteinExistence type="inferred from homology"/>
<name>A0A1H3C5X7_9RHOB</name>
<evidence type="ECO:0000259" key="3">
    <source>
        <dbReference type="PROSITE" id="PS50801"/>
    </source>
</evidence>
<dbReference type="CDD" id="cd07043">
    <property type="entry name" value="STAS_anti-anti-sigma_factors"/>
    <property type="match status" value="1"/>
</dbReference>
<dbReference type="PROSITE" id="PS50801">
    <property type="entry name" value="STAS"/>
    <property type="match status" value="1"/>
</dbReference>
<dbReference type="EMBL" id="FNOI01000008">
    <property type="protein sequence ID" value="SDX49034.1"/>
    <property type="molecule type" value="Genomic_DNA"/>
</dbReference>
<dbReference type="GO" id="GO:0043856">
    <property type="term" value="F:anti-sigma factor antagonist activity"/>
    <property type="evidence" value="ECO:0007669"/>
    <property type="project" value="InterPro"/>
</dbReference>
<sequence>MLQITQTTDGLLVLTLTANRIDAASAIHFKDSFREATADTSGRVIMDLSAVTFMDSSGLGAMVAALKSLQGKSLELCGLTAAVDKVFRLTRMNKVFPIHPTVEQALASDGPEGANAA</sequence>
<dbReference type="STRING" id="670155.SAMN04488001_3343"/>
<dbReference type="PANTHER" id="PTHR33495:SF2">
    <property type="entry name" value="ANTI-SIGMA FACTOR ANTAGONIST TM_1081-RELATED"/>
    <property type="match status" value="1"/>
</dbReference>
<dbReference type="NCBIfam" id="TIGR00377">
    <property type="entry name" value="ant_ant_sig"/>
    <property type="match status" value="1"/>
</dbReference>
<dbReference type="SUPFAM" id="SSF52091">
    <property type="entry name" value="SpoIIaa-like"/>
    <property type="match status" value="1"/>
</dbReference>
<gene>
    <name evidence="4" type="ORF">SAMN04488001_3343</name>
</gene>
<evidence type="ECO:0000256" key="2">
    <source>
        <dbReference type="RuleBase" id="RU003749"/>
    </source>
</evidence>
<feature type="domain" description="STAS" evidence="3">
    <location>
        <begin position="21"/>
        <end position="109"/>
    </location>
</feature>
<dbReference type="OrthoDB" id="9796076at2"/>
<dbReference type="Gene3D" id="3.30.750.24">
    <property type="entry name" value="STAS domain"/>
    <property type="match status" value="1"/>
</dbReference>